<evidence type="ECO:0000313" key="2">
    <source>
        <dbReference type="Proteomes" id="UP000189935"/>
    </source>
</evidence>
<name>A0A1M6I7Z8_9BRAD</name>
<dbReference type="EMBL" id="LT670844">
    <property type="protein sequence ID" value="SHJ30506.1"/>
    <property type="molecule type" value="Genomic_DNA"/>
</dbReference>
<dbReference type="AlphaFoldDB" id="A0A1M6I7Z8"/>
<dbReference type="Proteomes" id="UP000189935">
    <property type="component" value="Chromosome I"/>
</dbReference>
<proteinExistence type="predicted"/>
<protein>
    <recommendedName>
        <fullName evidence="3">DUF1963 domain-containing protein</fullName>
    </recommendedName>
</protein>
<accession>A0A1M6I7Z8</accession>
<reference evidence="1 2" key="1">
    <citation type="submission" date="2016-11" db="EMBL/GenBank/DDBJ databases">
        <authorList>
            <person name="Jaros S."/>
            <person name="Januszkiewicz K."/>
            <person name="Wedrychowicz H."/>
        </authorList>
    </citation>
    <scope>NUCLEOTIDE SEQUENCE [LARGE SCALE GENOMIC DNA]</scope>
    <source>
        <strain evidence="1 2">GAS499</strain>
    </source>
</reference>
<organism evidence="1 2">
    <name type="scientific">Bradyrhizobium lablabi</name>
    <dbReference type="NCBI Taxonomy" id="722472"/>
    <lineage>
        <taxon>Bacteria</taxon>
        <taxon>Pseudomonadati</taxon>
        <taxon>Pseudomonadota</taxon>
        <taxon>Alphaproteobacteria</taxon>
        <taxon>Hyphomicrobiales</taxon>
        <taxon>Nitrobacteraceae</taxon>
        <taxon>Bradyrhizobium</taxon>
    </lineage>
</organism>
<dbReference type="OrthoDB" id="7845180at2"/>
<dbReference type="RefSeq" id="WP_079536248.1">
    <property type="nucleotide sequence ID" value="NZ_LT670844.1"/>
</dbReference>
<gene>
    <name evidence="1" type="ORF">SAMN05444159_0253</name>
</gene>
<evidence type="ECO:0008006" key="3">
    <source>
        <dbReference type="Google" id="ProtNLM"/>
    </source>
</evidence>
<evidence type="ECO:0000313" key="1">
    <source>
        <dbReference type="EMBL" id="SHJ30506.1"/>
    </source>
</evidence>
<sequence>MRLAPPTLAYNLELLKIPPARGTENDHGWCYGLPPGITQSQWPLSPFCGYPMQPGFTIRVPEQYRTQGPDFVALSLFADQQHDEPVEVEAIAEYFRADTQGRPDDPNLLPFWSYKQNRHPMEFCMAEDAMGRSFAAIWLTEAEFAGPLCQPPRLAGNPLLRQNPPPPWIEKGSARAVFELQIGSYDAIEEIEKKDWYRVFGQVPEIGHRAYAIGVSLREGDPNVGKAPRDQHLHQNDMGDYVAPFSPAAEPFDLKRLFGRNHFGGTMFPEQWTPKYGPSYLEFEEHFGGFNFGGGNAQLDLETMAFEWACG</sequence>